<proteinExistence type="predicted"/>
<evidence type="ECO:0000313" key="2">
    <source>
        <dbReference type="Proteomes" id="UP000186917"/>
    </source>
</evidence>
<organism evidence="1 2">
    <name type="scientific">Filimonas lacunae</name>
    <dbReference type="NCBI Taxonomy" id="477680"/>
    <lineage>
        <taxon>Bacteria</taxon>
        <taxon>Pseudomonadati</taxon>
        <taxon>Bacteroidota</taxon>
        <taxon>Chitinophagia</taxon>
        <taxon>Chitinophagales</taxon>
        <taxon>Chitinophagaceae</taxon>
        <taxon>Filimonas</taxon>
    </lineage>
</organism>
<dbReference type="EMBL" id="FTOR01000001">
    <property type="protein sequence ID" value="SIS67142.1"/>
    <property type="molecule type" value="Genomic_DNA"/>
</dbReference>
<reference evidence="2" key="1">
    <citation type="submission" date="2017-01" db="EMBL/GenBank/DDBJ databases">
        <authorList>
            <person name="Varghese N."/>
            <person name="Submissions S."/>
        </authorList>
    </citation>
    <scope>NUCLEOTIDE SEQUENCE [LARGE SCALE GENOMIC DNA]</scope>
    <source>
        <strain evidence="2">DSM 21054</strain>
    </source>
</reference>
<protein>
    <submittedName>
        <fullName evidence="1">Uncharacterized protein</fullName>
    </submittedName>
</protein>
<gene>
    <name evidence="1" type="ORF">SAMN05421788_101536</name>
</gene>
<evidence type="ECO:0000313" key="1">
    <source>
        <dbReference type="EMBL" id="SIS67142.1"/>
    </source>
</evidence>
<dbReference type="Proteomes" id="UP000186917">
    <property type="component" value="Unassembled WGS sequence"/>
</dbReference>
<name>A0A173MNP5_9BACT</name>
<keyword evidence="2" id="KW-1185">Reference proteome</keyword>
<sequence>MMCLLPVMVAAQRRLPLSSGKPREIEEFKVVGKEVWALTSNSVLVRYCYQEEGQHQSQIMDSLVTTLAVDRSNRVITTMRDKSIKRWMSEKNAWEVIGHSMDYAYGLAFDKHNNMYAITQHGVEAMLSHRRYFTDSSLNTNRGIVAIDGGWLAPATLLVADISDKSQLWMGYYLGEFGGDLRVFDLDEKKFIPVFADSMEFAMDGVRALVQMGDAVYSVHTLEHMSSLRAALCRMNNYKATVLCYYNKKYRDDEEDYGKIDTANAMRGLSAACFNPFDSCMYACSASGIFAIKAGEQISCLENWRKVYNPLSLDVTDKDIVMMDYKKVAALGPGKLLITDGGDKFHVLSDGKIREW</sequence>
<dbReference type="RefSeq" id="WP_076375390.1">
    <property type="nucleotide sequence ID" value="NZ_AP017422.1"/>
</dbReference>
<dbReference type="OrthoDB" id="1325014at2"/>
<dbReference type="AlphaFoldDB" id="A0A173MNP5"/>
<dbReference type="KEGG" id="fln:FLA_5137"/>
<dbReference type="SUPFAM" id="SSF101898">
    <property type="entry name" value="NHL repeat"/>
    <property type="match status" value="1"/>
</dbReference>
<accession>A0A173MNP5</accession>